<reference evidence="2" key="1">
    <citation type="submission" date="2024-07" db="EMBL/GenBank/DDBJ databases">
        <title>Complete genome sequences of cellulolytic bacteria, Kitasatospora sp. CMC57 and Streptomyces sp. CMC78, isolated from Japanese agricultural soil.</title>
        <authorList>
            <person name="Hashimoto T."/>
            <person name="Ito M."/>
            <person name="Iwamoto M."/>
            <person name="Fukahori D."/>
            <person name="Shoda T."/>
            <person name="Sakoda M."/>
            <person name="Morohoshi T."/>
            <person name="Mitsuboshi M."/>
            <person name="Nishizawa T."/>
        </authorList>
    </citation>
    <scope>NUCLEOTIDE SEQUENCE</scope>
    <source>
        <strain evidence="2">CMC57</strain>
    </source>
</reference>
<dbReference type="Gene3D" id="3.40.50.300">
    <property type="entry name" value="P-loop containing nucleotide triphosphate hydrolases"/>
    <property type="match status" value="1"/>
</dbReference>
<accession>A0AB33JZH2</accession>
<dbReference type="SMART" id="SM00530">
    <property type="entry name" value="HTH_XRE"/>
    <property type="match status" value="1"/>
</dbReference>
<protein>
    <submittedName>
        <fullName evidence="2">Helix-turn-helix domain-containing protein</fullName>
    </submittedName>
</protein>
<dbReference type="InterPro" id="IPR001387">
    <property type="entry name" value="Cro/C1-type_HTH"/>
</dbReference>
<dbReference type="InterPro" id="IPR027417">
    <property type="entry name" value="P-loop_NTPase"/>
</dbReference>
<dbReference type="Pfam" id="PF13560">
    <property type="entry name" value="HTH_31"/>
    <property type="match status" value="1"/>
</dbReference>
<dbReference type="CDD" id="cd00093">
    <property type="entry name" value="HTH_XRE"/>
    <property type="match status" value="1"/>
</dbReference>
<dbReference type="SUPFAM" id="SSF52540">
    <property type="entry name" value="P-loop containing nucleoside triphosphate hydrolases"/>
    <property type="match status" value="1"/>
</dbReference>
<dbReference type="EMBL" id="AP035881">
    <property type="protein sequence ID" value="BFP44680.1"/>
    <property type="molecule type" value="Genomic_DNA"/>
</dbReference>
<dbReference type="PANTHER" id="PTHR47691:SF3">
    <property type="entry name" value="HTH-TYPE TRANSCRIPTIONAL REGULATOR RV0890C-RELATED"/>
    <property type="match status" value="1"/>
</dbReference>
<dbReference type="Pfam" id="PF13191">
    <property type="entry name" value="AAA_16"/>
    <property type="match status" value="1"/>
</dbReference>
<dbReference type="AlphaFoldDB" id="A0AB33JZH2"/>
<feature type="domain" description="HTH cro/C1-type" evidence="1">
    <location>
        <begin position="14"/>
        <end position="69"/>
    </location>
</feature>
<dbReference type="InterPro" id="IPR010982">
    <property type="entry name" value="Lambda_DNA-bd_dom_sf"/>
</dbReference>
<dbReference type="GO" id="GO:0003677">
    <property type="term" value="F:DNA binding"/>
    <property type="evidence" value="ECO:0007669"/>
    <property type="project" value="InterPro"/>
</dbReference>
<evidence type="ECO:0000259" key="1">
    <source>
        <dbReference type="PROSITE" id="PS50943"/>
    </source>
</evidence>
<dbReference type="InterPro" id="IPR041664">
    <property type="entry name" value="AAA_16"/>
</dbReference>
<name>A0AB33JZH2_9ACTN</name>
<organism evidence="2">
    <name type="scientific">Kitasatospora sp. CMC57</name>
    <dbReference type="NCBI Taxonomy" id="3231513"/>
    <lineage>
        <taxon>Bacteria</taxon>
        <taxon>Bacillati</taxon>
        <taxon>Actinomycetota</taxon>
        <taxon>Actinomycetes</taxon>
        <taxon>Kitasatosporales</taxon>
        <taxon>Streptomycetaceae</taxon>
        <taxon>Kitasatospora</taxon>
    </lineage>
</organism>
<dbReference type="PANTHER" id="PTHR47691">
    <property type="entry name" value="REGULATOR-RELATED"/>
    <property type="match status" value="1"/>
</dbReference>
<gene>
    <name evidence="2" type="ORF">KCMC57_10480</name>
</gene>
<proteinExistence type="predicted"/>
<dbReference type="Gene3D" id="1.10.260.40">
    <property type="entry name" value="lambda repressor-like DNA-binding domains"/>
    <property type="match status" value="1"/>
</dbReference>
<sequence>MDEAMISVRFSGLLREFRRKSGLTQQELADLSALSVRAVRDLESGRVHRPRRETVRLLASTLRLEGARRAAFEDAAAAEHTEPATPVGPFTMLGRADEVRALLELLRSGGQRLISLTGLPGVGKTRLATEVAEQLRAGGWQICWHPSARPFAGDALLVLDGAAPSDPGIGELLRRHPGLRVLATATGPLGVPGERVMPLAPLAAPPPAPGADPAALLRQDAVQLFLSHVRRVRPGYQLAPGEVAVVAELCRRLDGLPAAIEHAADWCLIHPPHRLLAWAREDPLAVACSPVSDGTGPDLRTAVHTATDELGPGPSQLLRLLAASGRPRTFEEIVGYVGRPAAEVARGVHALLLRGLIRSAAGGVECFTVPGLVRRTLAELPSPAVRLLAAV</sequence>
<evidence type="ECO:0000313" key="2">
    <source>
        <dbReference type="EMBL" id="BFP44680.1"/>
    </source>
</evidence>
<dbReference type="SUPFAM" id="SSF47413">
    <property type="entry name" value="lambda repressor-like DNA-binding domains"/>
    <property type="match status" value="1"/>
</dbReference>
<dbReference type="PROSITE" id="PS50943">
    <property type="entry name" value="HTH_CROC1"/>
    <property type="match status" value="1"/>
</dbReference>